<dbReference type="SUPFAM" id="SSF47031">
    <property type="entry name" value="Second domain of FERM"/>
    <property type="match status" value="1"/>
</dbReference>
<gene>
    <name evidence="2" type="ORF">OKA104_LOCUS2362</name>
</gene>
<proteinExistence type="predicted"/>
<dbReference type="Pfam" id="PF00373">
    <property type="entry name" value="FERM_M"/>
    <property type="match status" value="1"/>
</dbReference>
<dbReference type="GO" id="GO:0030055">
    <property type="term" value="C:cell-substrate junction"/>
    <property type="evidence" value="ECO:0007669"/>
    <property type="project" value="TreeGrafter"/>
</dbReference>
<dbReference type="Gene3D" id="2.30.29.30">
    <property type="entry name" value="Pleckstrin-homology domain (PH domain)/Phosphotyrosine-binding domain (PTB)"/>
    <property type="match status" value="2"/>
</dbReference>
<dbReference type="CDD" id="cd14473">
    <property type="entry name" value="FERM_B-lobe"/>
    <property type="match status" value="1"/>
</dbReference>
<dbReference type="Proteomes" id="UP000663881">
    <property type="component" value="Unassembled WGS sequence"/>
</dbReference>
<dbReference type="SMART" id="SM00295">
    <property type="entry name" value="B41"/>
    <property type="match status" value="1"/>
</dbReference>
<dbReference type="InterPro" id="IPR019749">
    <property type="entry name" value="Band_41_domain"/>
</dbReference>
<feature type="domain" description="PH" evidence="1">
    <location>
        <begin position="395"/>
        <end position="499"/>
    </location>
</feature>
<dbReference type="EMBL" id="CAJOAY010000064">
    <property type="protein sequence ID" value="CAF3516721.1"/>
    <property type="molecule type" value="Genomic_DNA"/>
</dbReference>
<dbReference type="InterPro" id="IPR040790">
    <property type="entry name" value="Kindlin_2_N"/>
</dbReference>
<dbReference type="Pfam" id="PF00169">
    <property type="entry name" value="PH"/>
    <property type="match status" value="1"/>
</dbReference>
<evidence type="ECO:0000313" key="3">
    <source>
        <dbReference type="Proteomes" id="UP000663881"/>
    </source>
</evidence>
<dbReference type="PROSITE" id="PS50003">
    <property type="entry name" value="PH_DOMAIN"/>
    <property type="match status" value="1"/>
</dbReference>
<dbReference type="GO" id="GO:0005178">
    <property type="term" value="F:integrin binding"/>
    <property type="evidence" value="ECO:0007669"/>
    <property type="project" value="TreeGrafter"/>
</dbReference>
<name>A0A818I179_9BILA</name>
<dbReference type="InterPro" id="IPR001849">
    <property type="entry name" value="PH_domain"/>
</dbReference>
<dbReference type="PANTHER" id="PTHR16160">
    <property type="entry name" value="FERMITIN 2-RELATED"/>
    <property type="match status" value="1"/>
</dbReference>
<protein>
    <recommendedName>
        <fullName evidence="1">PH domain-containing protein</fullName>
    </recommendedName>
</protein>
<dbReference type="SUPFAM" id="SSF50729">
    <property type="entry name" value="PH domain-like"/>
    <property type="match status" value="2"/>
</dbReference>
<dbReference type="GO" id="GO:0007160">
    <property type="term" value="P:cell-matrix adhesion"/>
    <property type="evidence" value="ECO:0007669"/>
    <property type="project" value="TreeGrafter"/>
</dbReference>
<accession>A0A818I179</accession>
<dbReference type="InterPro" id="IPR035963">
    <property type="entry name" value="FERM_2"/>
</dbReference>
<reference evidence="2" key="1">
    <citation type="submission" date="2021-02" db="EMBL/GenBank/DDBJ databases">
        <authorList>
            <person name="Nowell W R."/>
        </authorList>
    </citation>
    <scope>NUCLEOTIDE SEQUENCE</scope>
</reference>
<dbReference type="InterPro" id="IPR011993">
    <property type="entry name" value="PH-like_dom_sf"/>
</dbReference>
<comment type="caution">
    <text evidence="2">The sequence shown here is derived from an EMBL/GenBank/DDBJ whole genome shotgun (WGS) entry which is preliminary data.</text>
</comment>
<dbReference type="InterPro" id="IPR019748">
    <property type="entry name" value="FERM_central"/>
</dbReference>
<evidence type="ECO:0000259" key="1">
    <source>
        <dbReference type="PROSITE" id="PS50003"/>
    </source>
</evidence>
<dbReference type="Gene3D" id="3.10.20.90">
    <property type="entry name" value="Phosphatidylinositol 3-kinase Catalytic Subunit, Chain A, domain 1"/>
    <property type="match status" value="2"/>
</dbReference>
<dbReference type="CDD" id="cd17095">
    <property type="entry name" value="FERM_F0_kindlins"/>
    <property type="match status" value="1"/>
</dbReference>
<sequence>MPTSLNQRSVPKSLSWSLTIDSTIVVVNGSMTIGSVMVQLVNRLDISQDFSDYALWWPKANIWLINTKWTLDQYGVQSDAQLNFTSMHKSIRLQLPDLRILSINADFSVSVFAAVCKLCKDLGIRHAEELSLVRSSRIQNVNGIHERRTSPRRRRHNIGSLNRHNSMGDSLANNTSTLSTLFSPTTPKLRSTAAIDRIDSSINNHHQRSVANLSKSLNNLELNGDENLAQTPITPIKNILPQLIRPINIIEKSLLNSLWYDSSRSIMEQNTVENDLVLLRFKYFTFYDLNPKFDAIRLNQLYEQAKWSILSEDIDCTDEEMMTFAALQLQIQIHSSQVSSTSTFMCSNDDIGHEYDNGNDYDIDRALERLQDSLLGTKTTKNKSTNSLIHQFSLNDELSDYLRLFKPRRFTLKTFKRYWFVIRDTQLTYYTNKCQQRSVPIEKIPLKGCEILPDVNISSKKYAIRLLIPSIDGMNETIIRCSTVEQYAKWMAAFRLASKGRSISEPSYETERESILALLHMQRPSSSSSSITNHQKIKFDIQPENFVSTKFVKKYKTKQSDGFDIIYIYESSPKAFPYSIMHYLTERILEAHATVSNLDCIEAKLRYIKVWQALPEFGITTFVVKFKESNKKEELLGIASNRLLRMTMTGDILKTWWISRMRSWNVNWENKLVTIEFDGETIHFLPLYGIESKCIHEFIGAYIFLAMRSTATMSDNNDLLQQETLFQRLTAAYM</sequence>
<dbReference type="GO" id="GO:0007229">
    <property type="term" value="P:integrin-mediated signaling pathway"/>
    <property type="evidence" value="ECO:0007669"/>
    <property type="project" value="InterPro"/>
</dbReference>
<dbReference type="PANTHER" id="PTHR16160:SF13">
    <property type="entry name" value="FERMITIN 2-RELATED"/>
    <property type="match status" value="1"/>
</dbReference>
<evidence type="ECO:0000313" key="2">
    <source>
        <dbReference type="EMBL" id="CAF3516721.1"/>
    </source>
</evidence>
<dbReference type="SMART" id="SM00233">
    <property type="entry name" value="PH"/>
    <property type="match status" value="1"/>
</dbReference>
<dbReference type="InterPro" id="IPR037843">
    <property type="entry name" value="Kindlin/fermitin"/>
</dbReference>
<dbReference type="Gene3D" id="1.20.80.10">
    <property type="match status" value="1"/>
</dbReference>
<organism evidence="2 3">
    <name type="scientific">Adineta steineri</name>
    <dbReference type="NCBI Taxonomy" id="433720"/>
    <lineage>
        <taxon>Eukaryota</taxon>
        <taxon>Metazoa</taxon>
        <taxon>Spiralia</taxon>
        <taxon>Gnathifera</taxon>
        <taxon>Rotifera</taxon>
        <taxon>Eurotatoria</taxon>
        <taxon>Bdelloidea</taxon>
        <taxon>Adinetida</taxon>
        <taxon>Adinetidae</taxon>
        <taxon>Adineta</taxon>
    </lineage>
</organism>
<dbReference type="AlphaFoldDB" id="A0A818I179"/>
<dbReference type="Pfam" id="PF18124">
    <property type="entry name" value="Kindlin_2_N"/>
    <property type="match status" value="1"/>
</dbReference>
<dbReference type="InterPro" id="IPR014352">
    <property type="entry name" value="FERM/acyl-CoA-bd_prot_sf"/>
</dbReference>